<organism evidence="2 3">
    <name type="scientific">Haemonchus contortus</name>
    <name type="common">Barber pole worm</name>
    <dbReference type="NCBI Taxonomy" id="6289"/>
    <lineage>
        <taxon>Eukaryota</taxon>
        <taxon>Metazoa</taxon>
        <taxon>Ecdysozoa</taxon>
        <taxon>Nematoda</taxon>
        <taxon>Chromadorea</taxon>
        <taxon>Rhabditida</taxon>
        <taxon>Rhabditina</taxon>
        <taxon>Rhabditomorpha</taxon>
        <taxon>Strongyloidea</taxon>
        <taxon>Trichostrongylidae</taxon>
        <taxon>Haemonchus</taxon>
    </lineage>
</organism>
<keyword evidence="1" id="KW-1133">Transmembrane helix</keyword>
<keyword evidence="1" id="KW-0812">Transmembrane</keyword>
<reference evidence="3" key="1">
    <citation type="submission" date="2020-12" db="UniProtKB">
        <authorList>
            <consortium name="WormBaseParasite"/>
        </authorList>
    </citation>
    <scope>IDENTIFICATION</scope>
    <source>
        <strain evidence="3">MHco3</strain>
    </source>
</reference>
<accession>A0A7I4YN07</accession>
<feature type="transmembrane region" description="Helical" evidence="1">
    <location>
        <begin position="64"/>
        <end position="82"/>
    </location>
</feature>
<protein>
    <submittedName>
        <fullName evidence="3">MARVEL domain-containing protein</fullName>
    </submittedName>
</protein>
<name>A0A7I4YN07_HAECO</name>
<evidence type="ECO:0000313" key="3">
    <source>
        <dbReference type="WBParaSite" id="HCON_00118440-00001"/>
    </source>
</evidence>
<keyword evidence="1" id="KW-0472">Membrane</keyword>
<dbReference type="AlphaFoldDB" id="A0A7I4YN07"/>
<dbReference type="Proteomes" id="UP000025227">
    <property type="component" value="Unplaced"/>
</dbReference>
<sequence>IATVCTLELWATVRTLLQFSQCKVHALASVVISYLITSITAFCSLLLCIATACTIELWPPFEHFPPWLTRILLLGLAAFWPLQLSIASVCSLELWATVCTLLSYDSYATVSILDCGPSLERCFSFDRVYQLNSPPYHFQKNACKYRIQTTSSS</sequence>
<evidence type="ECO:0000256" key="1">
    <source>
        <dbReference type="SAM" id="Phobius"/>
    </source>
</evidence>
<evidence type="ECO:0000313" key="2">
    <source>
        <dbReference type="Proteomes" id="UP000025227"/>
    </source>
</evidence>
<keyword evidence="2" id="KW-1185">Reference proteome</keyword>
<proteinExistence type="predicted"/>
<feature type="transmembrane region" description="Helical" evidence="1">
    <location>
        <begin position="24"/>
        <end position="52"/>
    </location>
</feature>
<dbReference type="WBParaSite" id="HCON_00118440-00001">
    <property type="protein sequence ID" value="HCON_00118440-00001"/>
    <property type="gene ID" value="HCON_00118440"/>
</dbReference>